<evidence type="ECO:0000313" key="7">
    <source>
        <dbReference type="EMBL" id="AYO53268.1"/>
    </source>
</evidence>
<dbReference type="PANTHER" id="PTHR30606">
    <property type="entry name" value="LIPID A BIOSYNTHESIS LAUROYL ACYLTRANSFERASE"/>
    <property type="match status" value="1"/>
</dbReference>
<dbReference type="AlphaFoldDB" id="A0A3G2SZI4"/>
<dbReference type="Pfam" id="PF03279">
    <property type="entry name" value="Lip_A_acyltrans"/>
    <property type="match status" value="1"/>
</dbReference>
<dbReference type="EMBL" id="CP033133">
    <property type="protein sequence ID" value="AYO53268.1"/>
    <property type="molecule type" value="Genomic_DNA"/>
</dbReference>
<accession>A0A3G2SZI4</accession>
<proteinExistence type="predicted"/>
<dbReference type="Proteomes" id="UP000279962">
    <property type="component" value="Chromosome"/>
</dbReference>
<dbReference type="GO" id="GO:0009247">
    <property type="term" value="P:glycolipid biosynthetic process"/>
    <property type="evidence" value="ECO:0007669"/>
    <property type="project" value="UniProtKB-ARBA"/>
</dbReference>
<dbReference type="PANTHER" id="PTHR30606:SF10">
    <property type="entry name" value="PHOSPHATIDYLINOSITOL MANNOSIDE ACYLTRANSFERASE"/>
    <property type="match status" value="1"/>
</dbReference>
<dbReference type="GO" id="GO:0016746">
    <property type="term" value="F:acyltransferase activity"/>
    <property type="evidence" value="ECO:0007669"/>
    <property type="project" value="UniProtKB-KW"/>
</dbReference>
<protein>
    <submittedName>
        <fullName evidence="7">Lipid A biosynthesis acyltransferase</fullName>
    </submittedName>
</protein>
<evidence type="ECO:0000313" key="8">
    <source>
        <dbReference type="Proteomes" id="UP000279962"/>
    </source>
</evidence>
<organism evidence="7 8">
    <name type="scientific">Acinetobacter wuhouensis</name>
    <dbReference type="NCBI Taxonomy" id="1879050"/>
    <lineage>
        <taxon>Bacteria</taxon>
        <taxon>Pseudomonadati</taxon>
        <taxon>Pseudomonadota</taxon>
        <taxon>Gammaproteobacteria</taxon>
        <taxon>Moraxellales</taxon>
        <taxon>Moraxellaceae</taxon>
        <taxon>Acinetobacter</taxon>
    </lineage>
</organism>
<dbReference type="PIRSF" id="PIRSF026649">
    <property type="entry name" value="MsbB"/>
    <property type="match status" value="1"/>
</dbReference>
<evidence type="ECO:0000256" key="1">
    <source>
        <dbReference type="ARBA" id="ARBA00004533"/>
    </source>
</evidence>
<dbReference type="GO" id="GO:0005886">
    <property type="term" value="C:plasma membrane"/>
    <property type="evidence" value="ECO:0007669"/>
    <property type="project" value="UniProtKB-SubCell"/>
</dbReference>
<keyword evidence="5" id="KW-0472">Membrane</keyword>
<evidence type="ECO:0000256" key="3">
    <source>
        <dbReference type="ARBA" id="ARBA00022519"/>
    </source>
</evidence>
<sequence>MYNLLKNFSRLPMPMLQTLARGAGSLLFTTHSSARRTTELNINVAYPELNDQQKIQLVKASLKSQCMTYVESIKVWGSSPEFALSQIKQVHNAEIFLEALKNPNGTLGVVPHFGTWEIMNAWVNQHTSPVILYKPSRNKDLDRFMLESREQLKATLVPTDDTGVRALFKHLKQGGFSAILPDHIPKDSGGIYSDFYGQKAFSSTLLSKLAAKTQCSVVGLTCIRRPDYSGFDLHFTELSKEINSKDLQLSVDTLNKEMERMINIAPEQYLWAYKRFRKLEGGKNLYKPKS</sequence>
<comment type="subcellular location">
    <subcellularLocation>
        <location evidence="1">Cell inner membrane</location>
    </subcellularLocation>
</comment>
<name>A0A3G2SZI4_9GAMM</name>
<keyword evidence="2" id="KW-1003">Cell membrane</keyword>
<keyword evidence="4 7" id="KW-0808">Transferase</keyword>
<keyword evidence="3" id="KW-0997">Cell inner membrane</keyword>
<evidence type="ECO:0000256" key="2">
    <source>
        <dbReference type="ARBA" id="ARBA00022475"/>
    </source>
</evidence>
<dbReference type="InterPro" id="IPR004960">
    <property type="entry name" value="LipA_acyltrans"/>
</dbReference>
<dbReference type="RefSeq" id="WP_087552715.1">
    <property type="nucleotide sequence ID" value="NZ_CP033133.1"/>
</dbReference>
<gene>
    <name evidence="7" type="ORF">CDG68_06150</name>
</gene>
<reference evidence="7 8" key="1">
    <citation type="submission" date="2018-10" db="EMBL/GenBank/DDBJ databases">
        <title>The complete genome of Acinetobacter wuhouensis strain WCHAW010062.</title>
        <authorList>
            <person name="Hu Y."/>
            <person name="Long H."/>
            <person name="Feng Y."/>
            <person name="Zong Z."/>
        </authorList>
    </citation>
    <scope>NUCLEOTIDE SEQUENCE [LARGE SCALE GENOMIC DNA]</scope>
    <source>
        <strain evidence="7 8">WCHAW010062</strain>
    </source>
</reference>
<keyword evidence="6 7" id="KW-0012">Acyltransferase</keyword>
<evidence type="ECO:0000256" key="6">
    <source>
        <dbReference type="ARBA" id="ARBA00023315"/>
    </source>
</evidence>
<evidence type="ECO:0000256" key="4">
    <source>
        <dbReference type="ARBA" id="ARBA00022679"/>
    </source>
</evidence>
<evidence type="ECO:0000256" key="5">
    <source>
        <dbReference type="ARBA" id="ARBA00023136"/>
    </source>
</evidence>
<dbReference type="CDD" id="cd07984">
    <property type="entry name" value="LPLAT_LABLAT-like"/>
    <property type="match status" value="1"/>
</dbReference>